<dbReference type="OrthoDB" id="437at2759"/>
<protein>
    <submittedName>
        <fullName evidence="10">BA75_03709T0</fullName>
    </submittedName>
</protein>
<evidence type="ECO:0000313" key="11">
    <source>
        <dbReference type="Proteomes" id="UP000094565"/>
    </source>
</evidence>
<evidence type="ECO:0000256" key="5">
    <source>
        <dbReference type="ARBA" id="ARBA00022781"/>
    </source>
</evidence>
<evidence type="ECO:0000256" key="2">
    <source>
        <dbReference type="ARBA" id="ARBA00005699"/>
    </source>
</evidence>
<evidence type="ECO:0000256" key="3">
    <source>
        <dbReference type="ARBA" id="ARBA00022448"/>
    </source>
</evidence>
<dbReference type="Pfam" id="PF04718">
    <property type="entry name" value="ATP-synt_G"/>
    <property type="match status" value="1"/>
</dbReference>
<dbReference type="InterPro" id="IPR006808">
    <property type="entry name" value="ATP_synth_F0_gsu_mt"/>
</dbReference>
<accession>A0A1B2JFT7</accession>
<keyword evidence="11" id="KW-1185">Reference proteome</keyword>
<dbReference type="Proteomes" id="UP000094565">
    <property type="component" value="Chromosome 3"/>
</dbReference>
<dbReference type="EMBL" id="CP014586">
    <property type="protein sequence ID" value="ANZ76678.1"/>
    <property type="molecule type" value="Genomic_DNA"/>
</dbReference>
<evidence type="ECO:0000313" key="10">
    <source>
        <dbReference type="EMBL" id="ANZ76678.1"/>
    </source>
</evidence>
<proteinExistence type="inferred from homology"/>
<dbReference type="GO" id="GO:0045259">
    <property type="term" value="C:proton-transporting ATP synthase complex"/>
    <property type="evidence" value="ECO:0007669"/>
    <property type="project" value="UniProtKB-KW"/>
</dbReference>
<evidence type="ECO:0000256" key="4">
    <source>
        <dbReference type="ARBA" id="ARBA00022547"/>
    </source>
</evidence>
<evidence type="ECO:0000256" key="6">
    <source>
        <dbReference type="ARBA" id="ARBA00023065"/>
    </source>
</evidence>
<dbReference type="GO" id="GO:0015986">
    <property type="term" value="P:proton motive force-driven ATP synthesis"/>
    <property type="evidence" value="ECO:0007669"/>
    <property type="project" value="InterPro"/>
</dbReference>
<gene>
    <name evidence="10" type="primary">ATP20</name>
    <name evidence="10" type="ORF">ATY40_BA7503709</name>
</gene>
<reference evidence="10 11" key="1">
    <citation type="submission" date="2016-02" db="EMBL/GenBank/DDBJ databases">
        <title>Comparative genomic and transcriptomic foundation for Pichia pastoris.</title>
        <authorList>
            <person name="Love K.R."/>
            <person name="Shah K.A."/>
            <person name="Whittaker C.A."/>
            <person name="Wu J."/>
            <person name="Bartlett M.C."/>
            <person name="Ma D."/>
            <person name="Leeson R.L."/>
            <person name="Priest M."/>
            <person name="Young S.K."/>
            <person name="Love J.C."/>
        </authorList>
    </citation>
    <scope>NUCLEOTIDE SEQUENCE [LARGE SCALE GENOMIC DNA]</scope>
    <source>
        <strain evidence="10 11">ATCC 28485</strain>
    </source>
</reference>
<organism evidence="10 11">
    <name type="scientific">Komagataella pastoris</name>
    <name type="common">Yeast</name>
    <name type="synonym">Pichia pastoris</name>
    <dbReference type="NCBI Taxonomy" id="4922"/>
    <lineage>
        <taxon>Eukaryota</taxon>
        <taxon>Fungi</taxon>
        <taxon>Dikarya</taxon>
        <taxon>Ascomycota</taxon>
        <taxon>Saccharomycotina</taxon>
        <taxon>Pichiomycetes</taxon>
        <taxon>Pichiales</taxon>
        <taxon>Pichiaceae</taxon>
        <taxon>Komagataella</taxon>
    </lineage>
</organism>
<sequence length="144" mass="15722">MLSRSLIQSTKTATRNVRFASTNASKQSIVEKVTNLSSQVVYWGKVTGEIAKQVYVKEGLSPPTTTQIQGVYQDLYKKALEAFANPQGAFQSVKESAKNLNKDIVLKYGAYGIQLVGLFSLGEIIGRRQIVGYPSFGPKAAAHH</sequence>
<evidence type="ECO:0000256" key="7">
    <source>
        <dbReference type="ARBA" id="ARBA00023128"/>
    </source>
</evidence>
<evidence type="ECO:0000256" key="1">
    <source>
        <dbReference type="ARBA" id="ARBA00004325"/>
    </source>
</evidence>
<evidence type="ECO:0000256" key="9">
    <source>
        <dbReference type="ARBA" id="ARBA00023310"/>
    </source>
</evidence>
<keyword evidence="9" id="KW-0066">ATP synthesis</keyword>
<keyword evidence="6" id="KW-0406">Ion transport</keyword>
<dbReference type="GO" id="GO:0031966">
    <property type="term" value="C:mitochondrial membrane"/>
    <property type="evidence" value="ECO:0007669"/>
    <property type="project" value="UniProtKB-SubCell"/>
</dbReference>
<keyword evidence="3" id="KW-0813">Transport</keyword>
<keyword evidence="5" id="KW-0375">Hydrogen ion transport</keyword>
<keyword evidence="7" id="KW-0496">Mitochondrion</keyword>
<comment type="similarity">
    <text evidence="2">Belongs to the ATPase g subunit family.</text>
</comment>
<keyword evidence="8" id="KW-0472">Membrane</keyword>
<name>A0A1B2JFT7_PICPA</name>
<dbReference type="GO" id="GO:0015078">
    <property type="term" value="F:proton transmembrane transporter activity"/>
    <property type="evidence" value="ECO:0007669"/>
    <property type="project" value="InterPro"/>
</dbReference>
<evidence type="ECO:0000256" key="8">
    <source>
        <dbReference type="ARBA" id="ARBA00023136"/>
    </source>
</evidence>
<dbReference type="AlphaFoldDB" id="A0A1B2JFT7"/>
<comment type="subcellular location">
    <subcellularLocation>
        <location evidence="1">Mitochondrion membrane</location>
    </subcellularLocation>
</comment>
<keyword evidence="4" id="KW-0138">CF(0)</keyword>